<evidence type="ECO:0000259" key="1">
    <source>
        <dbReference type="Pfam" id="PF07562"/>
    </source>
</evidence>
<feature type="domain" description="GPCR family 3 nine cysteines" evidence="1">
    <location>
        <begin position="151"/>
        <end position="188"/>
    </location>
</feature>
<dbReference type="Pfam" id="PF07562">
    <property type="entry name" value="NCD3G"/>
    <property type="match status" value="1"/>
</dbReference>
<proteinExistence type="predicted"/>
<dbReference type="InterPro" id="IPR038550">
    <property type="entry name" value="GPCR_3_9-Cys_sf"/>
</dbReference>
<dbReference type="GO" id="GO:0004930">
    <property type="term" value="F:G protein-coupled receptor activity"/>
    <property type="evidence" value="ECO:0007669"/>
    <property type="project" value="InterPro"/>
</dbReference>
<evidence type="ECO:0000313" key="2">
    <source>
        <dbReference type="EMBL" id="ETE62011.1"/>
    </source>
</evidence>
<accession>V8NJ86</accession>
<dbReference type="InterPro" id="IPR011500">
    <property type="entry name" value="GPCR_3_9-Cys_dom"/>
</dbReference>
<reference evidence="2 3" key="1">
    <citation type="journal article" date="2013" name="Proc. Natl. Acad. Sci. U.S.A.">
        <title>The king cobra genome reveals dynamic gene evolution and adaptation in the snake venom system.</title>
        <authorList>
            <person name="Vonk F.J."/>
            <person name="Casewell N.R."/>
            <person name="Henkel C.V."/>
            <person name="Heimberg A.M."/>
            <person name="Jansen H.J."/>
            <person name="McCleary R.J."/>
            <person name="Kerkkamp H.M."/>
            <person name="Vos R.A."/>
            <person name="Guerreiro I."/>
            <person name="Calvete J.J."/>
            <person name="Wuster W."/>
            <person name="Woods A.E."/>
            <person name="Logan J.M."/>
            <person name="Harrison R.A."/>
            <person name="Castoe T.A."/>
            <person name="de Koning A.P."/>
            <person name="Pollock D.D."/>
            <person name="Yandell M."/>
            <person name="Calderon D."/>
            <person name="Renjifo C."/>
            <person name="Currier R.B."/>
            <person name="Salgado D."/>
            <person name="Pla D."/>
            <person name="Sanz L."/>
            <person name="Hyder A.S."/>
            <person name="Ribeiro J.M."/>
            <person name="Arntzen J.W."/>
            <person name="van den Thillart G.E."/>
            <person name="Boetzer M."/>
            <person name="Pirovano W."/>
            <person name="Dirks R.P."/>
            <person name="Spaink H.P."/>
            <person name="Duboule D."/>
            <person name="McGlinn E."/>
            <person name="Kini R.M."/>
            <person name="Richardson M.K."/>
        </authorList>
    </citation>
    <scope>NUCLEOTIDE SEQUENCE</scope>
    <source>
        <tissue evidence="2">Blood</tissue>
    </source>
</reference>
<keyword evidence="3" id="KW-1185">Reference proteome</keyword>
<evidence type="ECO:0000313" key="3">
    <source>
        <dbReference type="Proteomes" id="UP000018936"/>
    </source>
</evidence>
<dbReference type="GO" id="GO:0005886">
    <property type="term" value="C:plasma membrane"/>
    <property type="evidence" value="ECO:0007669"/>
    <property type="project" value="TreeGrafter"/>
</dbReference>
<dbReference type="AlphaFoldDB" id="V8NJ86"/>
<feature type="non-terminal residue" evidence="2">
    <location>
        <position position="1"/>
    </location>
</feature>
<name>V8NJ86_OPHHA</name>
<dbReference type="PANTHER" id="PTHR24061">
    <property type="entry name" value="CALCIUM-SENSING RECEPTOR-RELATED"/>
    <property type="match status" value="1"/>
</dbReference>
<dbReference type="EMBL" id="AZIM01003526">
    <property type="protein sequence ID" value="ETE62011.1"/>
    <property type="molecule type" value="Genomic_DNA"/>
</dbReference>
<organism evidence="2 3">
    <name type="scientific">Ophiophagus hannah</name>
    <name type="common">King cobra</name>
    <name type="synonym">Naja hannah</name>
    <dbReference type="NCBI Taxonomy" id="8665"/>
    <lineage>
        <taxon>Eukaryota</taxon>
        <taxon>Metazoa</taxon>
        <taxon>Chordata</taxon>
        <taxon>Craniata</taxon>
        <taxon>Vertebrata</taxon>
        <taxon>Euteleostomi</taxon>
        <taxon>Lepidosauria</taxon>
        <taxon>Squamata</taxon>
        <taxon>Bifurcata</taxon>
        <taxon>Unidentata</taxon>
        <taxon>Episquamata</taxon>
        <taxon>Toxicofera</taxon>
        <taxon>Serpentes</taxon>
        <taxon>Colubroidea</taxon>
        <taxon>Elapidae</taxon>
        <taxon>Elapinae</taxon>
        <taxon>Ophiophagus</taxon>
    </lineage>
</organism>
<protein>
    <recommendedName>
        <fullName evidence="1">GPCR family 3 nine cysteines domain-containing protein</fullName>
    </recommendedName>
</protein>
<dbReference type="InterPro" id="IPR000068">
    <property type="entry name" value="GPCR_3_Ca_sens_rcpt-rel"/>
</dbReference>
<dbReference type="Proteomes" id="UP000018936">
    <property type="component" value="Unassembled WGS sequence"/>
</dbReference>
<feature type="non-terminal residue" evidence="2">
    <location>
        <position position="276"/>
    </location>
</feature>
<dbReference type="Gene3D" id="2.10.50.30">
    <property type="entry name" value="GPCR, family 3, nine cysteines domain"/>
    <property type="match status" value="1"/>
</dbReference>
<dbReference type="PANTHER" id="PTHR24061:SF599">
    <property type="entry name" value="G-PROTEIN COUPLED RECEPTORS FAMILY 3 PROFILE DOMAIN-CONTAINING PROTEIN"/>
    <property type="match status" value="1"/>
</dbReference>
<comment type="caution">
    <text evidence="2">The sequence shown here is derived from an EMBL/GenBank/DDBJ whole genome shotgun (WGS) entry which is preliminary data.</text>
</comment>
<sequence length="276" mass="30698">MQKEFPTNCDTQKTGQASGMSQKKSFIPLAAYQASSSATNLTSPSIFTFYFKKKGVVCEKAFANKHRTTNDESFTLEHHEQKRNDVRGNPTDEDITWFVPLIRTTSGLGESVQASTLTLTYFDCLRCVPHLQLLCCCLAFCLAQPALEALPLSLCNDPCETGYSKAKKEGESFCCYDCRLCPEGKISKEKGRKFPNALPLSSYNDPCKTGHSKAKKEGEVFCSYDCHLCPGEKTSKEKGVKGTMTAVNVIETVNQYQKSDLQNCRDQNISLSIRIK</sequence>
<gene>
    <name evidence="2" type="ORF">L345_12235</name>
</gene>